<dbReference type="Gene3D" id="2.40.460.10">
    <property type="entry name" value="Biotin dependent carboxylase carboxyltransferase"/>
    <property type="match status" value="1"/>
</dbReference>
<dbReference type="SUPFAM" id="SSF51246">
    <property type="entry name" value="Rudiment single hybrid motif"/>
    <property type="match status" value="1"/>
</dbReference>
<dbReference type="PROSITE" id="PS50968">
    <property type="entry name" value="BIOTINYL_LIPOYL"/>
    <property type="match status" value="1"/>
</dbReference>
<evidence type="ECO:0000313" key="22">
    <source>
        <dbReference type="Proteomes" id="UP000663850"/>
    </source>
</evidence>
<sequence length="2330" mass="259037">MVETDHSKIQHFVGGNSINTAAHDKVYEHVNAQGGHTVITKVLIANNGIAAVKEIRSVRQWCYETFGTERAVEFTVMATPEDLKVNADYIRMADRYVEVPGGTNNNNYANVDLIVDVAERAGVHAVWAGWGHASENPRLPESLAASPHKIVFIGPPGSAMRSLGDKISSTIVAQSAEVPTMAWSGSGITDTRLNASGFVEVPDDAYKAACVTSVEEGLDRAEKIGWPVMIKASEGGGGKGIRKVDSDSAFKNAYNAVAGEVPGSPIFIMKLAGSARHLEVQVLADQYGNAISLFGRDCSVQRRHQKIIEEAPVSITKRERFEDLERAAVRLAKLVGYVSAGTVEYLYSPSEDLFYFLELNPRLQVEHPTTEMVTGVLADQYGNAISLFGRDCSVQRRHQKIIEEAPVSITKRERFEDLERAAVRLAKLVGYVSAGTVEYLYSPSEDLFYFLELNPRLQVEHPTTEMVTGVNLPAAQLQIAMGIPLHHIRDIRQLYGLAPHGTSEIDFDLVKPESNQLQRKPQPKGHVVAVRITAENPDAGFKPSSGTLQELNFRSNTNVWGYFSVGSAGGLHEFADSQFGHIFAYGADREESRKNMVVALKELNIRGDFRTTVEYLIKLLQTQAFTENTFTTGWLDTLISNNLTAERPDATLAVICGAVMKAHVMSEACWAEYQAILEKGRVPARDTLKTVFGVDFIYENTRYSFTAARSSPTTWMLYLNGGRTLVGARPLADGGLLVLLDGKSHSVYWREEVGAVRVMVDSKTCLIEQENDPTQLRSPSPGKLVKFLVDTGDHIKAGEAYAEIEVMKMLMPLIASEDGTVMFIKQPGVSLEPGDIIGILTLDDPARVKHAKPFDGLLPPMGPLNVTGNKPQQRLHTSIEVMHNILDGFDNQVIMSSTLKDLLEVLHDPELPFSECAATLAALSGRLPSKLEDAIRAAIDTAHAKPAPQEFPAARVRKLLENHLQENVRAQDRPLVRAQFSVLFDIVDRYRNGIKIHEWSVIIGLLQRYESTERLFGGGQFEEKVLKLREQHKSELEKVAALVLSHSKAQSKNKLVLALLDEIQRQVPGPSVGGIEENLNEVLRNIAALESRSATQVALKAREVLVRTQQPSYEERSSQMEQILTQSVRTGYYGEQGAGHRQPSAEHLRELTDSRFIVYDVLPTFFTHKDRWISLAAMDVYVRRAYRAYNLISVDYEEGDDLDDGDAPNIVTWRFKLGQSSSPPSTPRLNNGVNSPKRAGSVSDLTYIVDSREPIRTGAIATFPNFDVLLNGFKKVAEQLPHFNSDDYSRRHGQGTQPPNVLYFALRAFTPSDDMEDSAWREKLLALVNSKISILNERGIRRVSFLICRPAQYPWYFTMRDMGDQWGEEEAIRNIEPALAYQLELSRLSNFKITPCFVDNKQIHVYHAVARENQFDSRFFIRALVRPGRLRGNMRMADYLLSETDRLVGTILDALEVVGSQYRNTDCNHIALNFVYNLSVTYEEVVEAISGFIERHGKRLWRLHVTGAEIRIVLEDEEGNISPLRCVIENVSGFIVNYFAYQEILTDKGTKILKTIGAEKGPLHLQPVNYPFPTKESLQPKRYQAHIIGTTYVYDFPDLFAKALHNLWIDAKNDNPDLNIPKKLLQSRELVLDENDELQEVDRAPGNNTCGMVGWVFTAYTPEYPKGRQLIAVANDITYKIGSFGPIEDQFFYQVTEYARQHGLPRIYLSANSGARIGLAEEALSLFSCAWNVKDQPEKGVNYLYLTPENHAKLNEKGPGSVLTTQIEDEGETRFKITDVIGIQDGLGVECLRGSGLIAGETSRAYDDIFTITLVTARSVGIGAYLVRLGQRAVQVEGQPIILTGAPALNKVLGREVYTSNLQLGGTQIMHKNGVSHLTAGSDLEGATHILRWLSYVPDRKGAKLPITAAPDAWDRDIGYTPPKGPYDPRWFIEGKTDEATGELLSGFFDKKSFQETLSGWAQTVVVGRARLGGIPIGVISVETRSIERIIPADPANPASFEQRIMEAGQVWYPNSAYKTAQAIFDFNREGIPLIIFANWRGFSGGQQDMYDEVLKQGSKIVDGLSSYKQPVFVYIVPNGELRGGAWVVLDPSINSEQMEMYADVDARAGVLEPEGIVEIKMRRERLLSLMERLDDTYAQLKVDSKDAAKTTEERAEASRALAARETLLMPTYKQIALLYADLHDRTGRMAAKGCAQPVVWKNARRHFYWALRARLARNAALAVISEASPDSLPAYRTRLLETLVPPDVDQSDKRKLAEALEAVDLTTTLSSVRHAEITHKIVELAQSHRKATLEGMLRVIDTLTEEEKAAITGALHASSGGGPPSYSQP</sequence>
<dbReference type="FunFam" id="3.30.1490.20:FF:000003">
    <property type="entry name" value="acetyl-CoA carboxylase isoform X1"/>
    <property type="match status" value="1"/>
</dbReference>
<dbReference type="SUPFAM" id="SSF51230">
    <property type="entry name" value="Single hybrid motif"/>
    <property type="match status" value="1"/>
</dbReference>
<dbReference type="EMBL" id="CAJMWZ010001101">
    <property type="protein sequence ID" value="CAE6431453.1"/>
    <property type="molecule type" value="Genomic_DNA"/>
</dbReference>
<dbReference type="InterPro" id="IPR005482">
    <property type="entry name" value="Biotin_COase_C"/>
</dbReference>
<keyword evidence="8" id="KW-0443">Lipid metabolism</keyword>
<dbReference type="PANTHER" id="PTHR45728">
    <property type="entry name" value="ACETYL-COA CARBOXYLASE, ISOFORM A"/>
    <property type="match status" value="1"/>
</dbReference>
<evidence type="ECO:0008006" key="23">
    <source>
        <dbReference type="Google" id="ProtNLM"/>
    </source>
</evidence>
<evidence type="ECO:0000256" key="3">
    <source>
        <dbReference type="ARBA" id="ARBA00022516"/>
    </source>
</evidence>
<dbReference type="InterPro" id="IPR005479">
    <property type="entry name" value="CPAse_ATP-bd"/>
</dbReference>
<dbReference type="Pfam" id="PF01039">
    <property type="entry name" value="Carboxyl_trans"/>
    <property type="match status" value="1"/>
</dbReference>
<evidence type="ECO:0000259" key="18">
    <source>
        <dbReference type="PROSITE" id="PS50979"/>
    </source>
</evidence>
<keyword evidence="3" id="KW-0444">Lipid biosynthesis</keyword>
<evidence type="ECO:0000256" key="6">
    <source>
        <dbReference type="ARBA" id="ARBA00022832"/>
    </source>
</evidence>
<feature type="compositionally biased region" description="Polar residues" evidence="15">
    <location>
        <begin position="1218"/>
        <end position="1234"/>
    </location>
</feature>
<dbReference type="InterPro" id="IPR000089">
    <property type="entry name" value="Biotin_lipoyl"/>
</dbReference>
<evidence type="ECO:0000256" key="15">
    <source>
        <dbReference type="SAM" id="MobiDB-lite"/>
    </source>
</evidence>
<name>A0A8H2XM97_9AGAM</name>
<organism evidence="21 22">
    <name type="scientific">Rhizoctonia solani</name>
    <dbReference type="NCBI Taxonomy" id="456999"/>
    <lineage>
        <taxon>Eukaryota</taxon>
        <taxon>Fungi</taxon>
        <taxon>Dikarya</taxon>
        <taxon>Basidiomycota</taxon>
        <taxon>Agaricomycotina</taxon>
        <taxon>Agaricomycetes</taxon>
        <taxon>Cantharellales</taxon>
        <taxon>Ceratobasidiaceae</taxon>
        <taxon>Rhizoctonia</taxon>
    </lineage>
</organism>
<dbReference type="PROSITE" id="PS50979">
    <property type="entry name" value="BC"/>
    <property type="match status" value="1"/>
</dbReference>
<dbReference type="InterPro" id="IPR049076">
    <property type="entry name" value="ACCA"/>
</dbReference>
<dbReference type="Gene3D" id="3.30.470.20">
    <property type="entry name" value="ATP-grasp fold, B domain"/>
    <property type="match status" value="2"/>
</dbReference>
<dbReference type="Gene3D" id="3.90.1770.10">
    <property type="entry name" value="PreATP-grasp domain"/>
    <property type="match status" value="1"/>
</dbReference>
<dbReference type="GO" id="GO:2001295">
    <property type="term" value="P:malonyl-CoA biosynthetic process"/>
    <property type="evidence" value="ECO:0007669"/>
    <property type="project" value="UniProtKB-UniPathway"/>
</dbReference>
<proteinExistence type="predicted"/>
<evidence type="ECO:0000259" key="16">
    <source>
        <dbReference type="PROSITE" id="PS50968"/>
    </source>
</evidence>
<evidence type="ECO:0000259" key="20">
    <source>
        <dbReference type="PROSITE" id="PS50989"/>
    </source>
</evidence>
<dbReference type="InterPro" id="IPR011761">
    <property type="entry name" value="ATP-grasp"/>
</dbReference>
<gene>
    <name evidence="21" type="ORF">RDB_LOCUS19691</name>
</gene>
<keyword evidence="9" id="KW-0275">Fatty acid biosynthesis</keyword>
<evidence type="ECO:0000256" key="13">
    <source>
        <dbReference type="ARBA" id="ARBA00048600"/>
    </source>
</evidence>
<dbReference type="InterPro" id="IPR049074">
    <property type="entry name" value="ACCA_BT"/>
</dbReference>
<dbReference type="PROSITE" id="PS50975">
    <property type="entry name" value="ATP_GRASP"/>
    <property type="match status" value="2"/>
</dbReference>
<feature type="domain" description="Biotin carboxylation" evidence="18">
    <location>
        <begin position="38"/>
        <end position="640"/>
    </location>
</feature>
<dbReference type="InterPro" id="IPR029045">
    <property type="entry name" value="ClpP/crotonase-like_dom_sf"/>
</dbReference>
<dbReference type="SUPFAM" id="SSF56059">
    <property type="entry name" value="Glutathione synthetase ATP-binding domain-like"/>
    <property type="match status" value="2"/>
</dbReference>
<evidence type="ECO:0000313" key="21">
    <source>
        <dbReference type="EMBL" id="CAE6431453.1"/>
    </source>
</evidence>
<dbReference type="InterPro" id="IPR013815">
    <property type="entry name" value="ATP_grasp_subdomain_1"/>
</dbReference>
<reference evidence="21" key="1">
    <citation type="submission" date="2021-01" db="EMBL/GenBank/DDBJ databases">
        <authorList>
            <person name="Kaushik A."/>
        </authorList>
    </citation>
    <scope>NUCLEOTIDE SEQUENCE</scope>
    <source>
        <strain evidence="21">Type strain: AG8-Rh-89/</strain>
    </source>
</reference>
<dbReference type="PROSITE" id="PS00867">
    <property type="entry name" value="CPSASE_2"/>
    <property type="match status" value="2"/>
</dbReference>
<evidence type="ECO:0000256" key="10">
    <source>
        <dbReference type="ARBA" id="ARBA00023267"/>
    </source>
</evidence>
<dbReference type="GO" id="GO:0004075">
    <property type="term" value="F:biotin carboxylase activity"/>
    <property type="evidence" value="ECO:0007669"/>
    <property type="project" value="UniProtKB-EC"/>
</dbReference>
<evidence type="ECO:0000259" key="19">
    <source>
        <dbReference type="PROSITE" id="PS50980"/>
    </source>
</evidence>
<keyword evidence="10" id="KW-0092">Biotin</keyword>
<evidence type="ECO:0000256" key="8">
    <source>
        <dbReference type="ARBA" id="ARBA00023098"/>
    </source>
</evidence>
<dbReference type="Proteomes" id="UP000663850">
    <property type="component" value="Unassembled WGS sequence"/>
</dbReference>
<dbReference type="Gene3D" id="3.90.226.10">
    <property type="entry name" value="2-enoyl-CoA Hydratase, Chain A, domain 1"/>
    <property type="match status" value="2"/>
</dbReference>
<keyword evidence="4" id="KW-0436">Ligase</keyword>
<dbReference type="SMART" id="SM00878">
    <property type="entry name" value="Biotin_carb_C"/>
    <property type="match status" value="1"/>
</dbReference>
<keyword evidence="11" id="KW-0511">Multifunctional enzyme</keyword>
<evidence type="ECO:0000256" key="12">
    <source>
        <dbReference type="ARBA" id="ARBA00048065"/>
    </source>
</evidence>
<feature type="domain" description="CoA carboxyltransferase N-terminal" evidence="19">
    <location>
        <begin position="1571"/>
        <end position="1909"/>
    </location>
</feature>
<dbReference type="Pfam" id="PF00289">
    <property type="entry name" value="Biotin_carb_N"/>
    <property type="match status" value="1"/>
</dbReference>
<dbReference type="Pfam" id="PF02785">
    <property type="entry name" value="Biotin_carb_C"/>
    <property type="match status" value="1"/>
</dbReference>
<keyword evidence="7 14" id="KW-0067">ATP-binding</keyword>
<dbReference type="Gene3D" id="2.40.50.100">
    <property type="match status" value="1"/>
</dbReference>
<comment type="cofactor">
    <cofactor evidence="1">
        <name>biotin</name>
        <dbReference type="ChEBI" id="CHEBI:57586"/>
    </cofactor>
</comment>
<evidence type="ECO:0000256" key="14">
    <source>
        <dbReference type="PROSITE-ProRule" id="PRU00409"/>
    </source>
</evidence>
<evidence type="ECO:0000256" key="7">
    <source>
        <dbReference type="ARBA" id="ARBA00022840"/>
    </source>
</evidence>
<feature type="domain" description="CoA carboxyltransferase C-terminal" evidence="20">
    <location>
        <begin position="1913"/>
        <end position="2227"/>
    </location>
</feature>
<dbReference type="InterPro" id="IPR011054">
    <property type="entry name" value="Rudment_hybrid_motif"/>
</dbReference>
<dbReference type="GO" id="GO:0006633">
    <property type="term" value="P:fatty acid biosynthetic process"/>
    <property type="evidence" value="ECO:0007669"/>
    <property type="project" value="UniProtKB-KW"/>
</dbReference>
<comment type="catalytic activity">
    <reaction evidence="12">
        <text>hydrogencarbonate + acetyl-CoA + ATP = malonyl-CoA + ADP + phosphate + H(+)</text>
        <dbReference type="Rhea" id="RHEA:11308"/>
        <dbReference type="ChEBI" id="CHEBI:15378"/>
        <dbReference type="ChEBI" id="CHEBI:17544"/>
        <dbReference type="ChEBI" id="CHEBI:30616"/>
        <dbReference type="ChEBI" id="CHEBI:43474"/>
        <dbReference type="ChEBI" id="CHEBI:57288"/>
        <dbReference type="ChEBI" id="CHEBI:57384"/>
        <dbReference type="ChEBI" id="CHEBI:456216"/>
        <dbReference type="EC" id="6.4.1.2"/>
    </reaction>
</comment>
<dbReference type="FunFam" id="2.40.50.100:FF:000005">
    <property type="entry name" value="Acetyl-CoA carboxylase 1"/>
    <property type="match status" value="1"/>
</dbReference>
<dbReference type="Pfam" id="PF08326">
    <property type="entry name" value="ACC_central"/>
    <property type="match status" value="1"/>
</dbReference>
<dbReference type="CDD" id="cd06850">
    <property type="entry name" value="biotinyl_domain"/>
    <property type="match status" value="1"/>
</dbReference>
<evidence type="ECO:0000259" key="17">
    <source>
        <dbReference type="PROSITE" id="PS50975"/>
    </source>
</evidence>
<dbReference type="Gene3D" id="3.40.50.20">
    <property type="match status" value="1"/>
</dbReference>
<dbReference type="InterPro" id="IPR011764">
    <property type="entry name" value="Biotin_carboxylation_dom"/>
</dbReference>
<dbReference type="SUPFAM" id="SSF52096">
    <property type="entry name" value="ClpP/crotonase"/>
    <property type="match status" value="2"/>
</dbReference>
<dbReference type="PROSITE" id="PS50980">
    <property type="entry name" value="COA_CT_NTER"/>
    <property type="match status" value="1"/>
</dbReference>
<dbReference type="SUPFAM" id="SSF52440">
    <property type="entry name" value="PreATP-grasp domain"/>
    <property type="match status" value="1"/>
</dbReference>
<dbReference type="FunFam" id="3.40.50.20:FF:000005">
    <property type="entry name" value="acetyl-CoA carboxylase isoform X2"/>
    <property type="match status" value="1"/>
</dbReference>
<dbReference type="GO" id="GO:0005524">
    <property type="term" value="F:ATP binding"/>
    <property type="evidence" value="ECO:0007669"/>
    <property type="project" value="UniProtKB-UniRule"/>
</dbReference>
<dbReference type="Gene3D" id="3.30.1490.20">
    <property type="entry name" value="ATP-grasp fold, A domain"/>
    <property type="match status" value="1"/>
</dbReference>
<protein>
    <recommendedName>
        <fullName evidence="23">Biotin carboxylase</fullName>
    </recommendedName>
</protein>
<dbReference type="InterPro" id="IPR011762">
    <property type="entry name" value="COA_CT_N"/>
</dbReference>
<dbReference type="InterPro" id="IPR013537">
    <property type="entry name" value="AcCoA_COase_cen"/>
</dbReference>
<evidence type="ECO:0000256" key="9">
    <source>
        <dbReference type="ARBA" id="ARBA00023160"/>
    </source>
</evidence>
<dbReference type="PROSITE" id="PS50989">
    <property type="entry name" value="COA_CT_CTER"/>
    <property type="match status" value="1"/>
</dbReference>
<dbReference type="InterPro" id="IPR034733">
    <property type="entry name" value="AcCoA_carboxyl_beta"/>
</dbReference>
<dbReference type="Pfam" id="PF00364">
    <property type="entry name" value="Biotin_lipoyl"/>
    <property type="match status" value="1"/>
</dbReference>
<feature type="domain" description="ATP-grasp" evidence="17">
    <location>
        <begin position="195"/>
        <end position="387"/>
    </location>
</feature>
<feature type="region of interest" description="Disordered" evidence="15">
    <location>
        <begin position="1218"/>
        <end position="1237"/>
    </location>
</feature>
<dbReference type="InterPro" id="IPR001882">
    <property type="entry name" value="Biotin_BS"/>
</dbReference>
<evidence type="ECO:0000256" key="2">
    <source>
        <dbReference type="ARBA" id="ARBA00004956"/>
    </source>
</evidence>
<evidence type="ECO:0000256" key="4">
    <source>
        <dbReference type="ARBA" id="ARBA00022598"/>
    </source>
</evidence>
<feature type="domain" description="ATP-grasp" evidence="17">
    <location>
        <begin position="416"/>
        <end position="481"/>
    </location>
</feature>
<dbReference type="InterPro" id="IPR011053">
    <property type="entry name" value="Single_hybrid_motif"/>
</dbReference>
<dbReference type="InterPro" id="IPR016185">
    <property type="entry name" value="PreATP-grasp_dom_sf"/>
</dbReference>
<evidence type="ECO:0000256" key="1">
    <source>
        <dbReference type="ARBA" id="ARBA00001953"/>
    </source>
</evidence>
<dbReference type="Pfam" id="PF02786">
    <property type="entry name" value="CPSase_L_D2"/>
    <property type="match status" value="1"/>
</dbReference>
<dbReference type="GO" id="GO:0003989">
    <property type="term" value="F:acetyl-CoA carboxylase activity"/>
    <property type="evidence" value="ECO:0007669"/>
    <property type="project" value="UniProtKB-EC"/>
</dbReference>
<feature type="domain" description="Lipoyl-binding" evidence="16">
    <location>
        <begin position="767"/>
        <end position="841"/>
    </location>
</feature>
<comment type="caution">
    <text evidence="21">The sequence shown here is derived from an EMBL/GenBank/DDBJ whole genome shotgun (WGS) entry which is preliminary data.</text>
</comment>
<keyword evidence="6" id="KW-0276">Fatty acid metabolism</keyword>
<accession>A0A8H2XM97</accession>
<evidence type="ECO:0000256" key="5">
    <source>
        <dbReference type="ARBA" id="ARBA00022741"/>
    </source>
</evidence>
<dbReference type="InterPro" id="IPR011763">
    <property type="entry name" value="COA_CT_C"/>
</dbReference>
<dbReference type="Pfam" id="PF21385">
    <property type="entry name" value="ACCA_BT"/>
    <property type="match status" value="1"/>
</dbReference>
<dbReference type="GO" id="GO:0046872">
    <property type="term" value="F:metal ion binding"/>
    <property type="evidence" value="ECO:0007669"/>
    <property type="project" value="InterPro"/>
</dbReference>
<dbReference type="PROSITE" id="PS00188">
    <property type="entry name" value="BIOTIN"/>
    <property type="match status" value="1"/>
</dbReference>
<dbReference type="FunFam" id="3.90.226.10:FF:000010">
    <property type="entry name" value="acetyl-CoA carboxylase isoform X2"/>
    <property type="match status" value="1"/>
</dbReference>
<dbReference type="InterPro" id="IPR005481">
    <property type="entry name" value="BC-like_N"/>
</dbReference>
<keyword evidence="5 14" id="KW-0547">Nucleotide-binding</keyword>
<comment type="pathway">
    <text evidence="2">Lipid metabolism; malonyl-CoA biosynthesis; malonyl-CoA from acetyl-CoA: step 1/1.</text>
</comment>
<dbReference type="UniPathway" id="UPA00655">
    <property type="reaction ID" value="UER00711"/>
</dbReference>
<comment type="catalytic activity">
    <reaction evidence="13">
        <text>N(6)-biotinyl-L-lysyl-[protein] + hydrogencarbonate + ATP = N(6)-carboxybiotinyl-L-lysyl-[protein] + ADP + phosphate + H(+)</text>
        <dbReference type="Rhea" id="RHEA:13501"/>
        <dbReference type="Rhea" id="RHEA-COMP:10505"/>
        <dbReference type="Rhea" id="RHEA-COMP:10506"/>
        <dbReference type="ChEBI" id="CHEBI:15378"/>
        <dbReference type="ChEBI" id="CHEBI:17544"/>
        <dbReference type="ChEBI" id="CHEBI:30616"/>
        <dbReference type="ChEBI" id="CHEBI:43474"/>
        <dbReference type="ChEBI" id="CHEBI:83144"/>
        <dbReference type="ChEBI" id="CHEBI:83145"/>
        <dbReference type="ChEBI" id="CHEBI:456216"/>
        <dbReference type="EC" id="6.3.4.14"/>
    </reaction>
</comment>
<evidence type="ECO:0000256" key="11">
    <source>
        <dbReference type="ARBA" id="ARBA00023268"/>
    </source>
</evidence>
<dbReference type="FunFam" id="2.40.460.10:FF:000001">
    <property type="entry name" value="Acetyl-CoA carboxylase 1"/>
    <property type="match status" value="1"/>
</dbReference>
<dbReference type="GO" id="GO:0005739">
    <property type="term" value="C:mitochondrion"/>
    <property type="evidence" value="ECO:0007669"/>
    <property type="project" value="TreeGrafter"/>
</dbReference>
<dbReference type="PANTHER" id="PTHR45728:SF3">
    <property type="entry name" value="ACETYL-COA CARBOXYLASE"/>
    <property type="match status" value="1"/>
</dbReference>